<organism evidence="2 5">
    <name type="scientific">Didymodactylos carnosus</name>
    <dbReference type="NCBI Taxonomy" id="1234261"/>
    <lineage>
        <taxon>Eukaryota</taxon>
        <taxon>Metazoa</taxon>
        <taxon>Spiralia</taxon>
        <taxon>Gnathifera</taxon>
        <taxon>Rotifera</taxon>
        <taxon>Eurotatoria</taxon>
        <taxon>Bdelloidea</taxon>
        <taxon>Philodinida</taxon>
        <taxon>Philodinidae</taxon>
        <taxon>Didymodactylos</taxon>
    </lineage>
</organism>
<reference evidence="2" key="1">
    <citation type="submission" date="2021-02" db="EMBL/GenBank/DDBJ databases">
        <authorList>
            <person name="Nowell W R."/>
        </authorList>
    </citation>
    <scope>NUCLEOTIDE SEQUENCE</scope>
</reference>
<gene>
    <name evidence="2" type="ORF">GPM918_LOCUS46260</name>
    <name evidence="1" type="ORF">OVA965_LOCUS23064</name>
    <name evidence="4" type="ORF">SRO942_LOCUS50039</name>
    <name evidence="3" type="ORF">TMI583_LOCUS23779</name>
</gene>
<evidence type="ECO:0000313" key="3">
    <source>
        <dbReference type="EMBL" id="CAF3992301.1"/>
    </source>
</evidence>
<evidence type="ECO:0000313" key="4">
    <source>
        <dbReference type="EMBL" id="CAF4637521.1"/>
    </source>
</evidence>
<dbReference type="Proteomes" id="UP000681722">
    <property type="component" value="Unassembled WGS sequence"/>
</dbReference>
<dbReference type="Proteomes" id="UP000663829">
    <property type="component" value="Unassembled WGS sequence"/>
</dbReference>
<dbReference type="Proteomes" id="UP000682733">
    <property type="component" value="Unassembled WGS sequence"/>
</dbReference>
<dbReference type="Proteomes" id="UP000677228">
    <property type="component" value="Unassembled WGS sequence"/>
</dbReference>
<dbReference type="EMBL" id="CAJNOK010013268">
    <property type="protein sequence ID" value="CAF1181079.1"/>
    <property type="molecule type" value="Genomic_DNA"/>
</dbReference>
<name>A0A816G5B0_9BILA</name>
<evidence type="ECO:0000313" key="2">
    <source>
        <dbReference type="EMBL" id="CAF1669394.1"/>
    </source>
</evidence>
<dbReference type="EMBL" id="CAJNOQ010060018">
    <property type="protein sequence ID" value="CAF1669394.1"/>
    <property type="molecule type" value="Genomic_DNA"/>
</dbReference>
<accession>A0A816G5B0</accession>
<evidence type="ECO:0000313" key="1">
    <source>
        <dbReference type="EMBL" id="CAF1181079.1"/>
    </source>
</evidence>
<dbReference type="AlphaFoldDB" id="A0A816G5B0"/>
<sequence length="142" mass="15502">MNIFKKITNTNMINSTTTTTTTMKDDDVSFVLASTTNQKSNNVENAPPTGIDDDEMLLNIDEKTSIVKSPCPSDSSWKSTMHQLFGKTITTAVNSHKSPPSTDVNTSSNSTPTIDDQIIKCMNTLESGNNTTTVDDECLIEF</sequence>
<dbReference type="EMBL" id="CAJOBA010034796">
    <property type="protein sequence ID" value="CAF3992301.1"/>
    <property type="molecule type" value="Genomic_DNA"/>
</dbReference>
<evidence type="ECO:0000313" key="5">
    <source>
        <dbReference type="Proteomes" id="UP000663829"/>
    </source>
</evidence>
<protein>
    <submittedName>
        <fullName evidence="2">Uncharacterized protein</fullName>
    </submittedName>
</protein>
<proteinExistence type="predicted"/>
<comment type="caution">
    <text evidence="2">The sequence shown here is derived from an EMBL/GenBank/DDBJ whole genome shotgun (WGS) entry which is preliminary data.</text>
</comment>
<dbReference type="EMBL" id="CAJOBC010138628">
    <property type="protein sequence ID" value="CAF4637521.1"/>
    <property type="molecule type" value="Genomic_DNA"/>
</dbReference>
<keyword evidence="5" id="KW-1185">Reference proteome</keyword>